<feature type="domain" description="Pseudouridine synthase RsuA/RluA-like" evidence="2">
    <location>
        <begin position="94"/>
        <end position="226"/>
    </location>
</feature>
<dbReference type="Pfam" id="PF00849">
    <property type="entry name" value="PseudoU_synth_2"/>
    <property type="match status" value="1"/>
</dbReference>
<name>A0AAX4HND1_9BACT</name>
<evidence type="ECO:0000313" key="4">
    <source>
        <dbReference type="Proteomes" id="UP001324634"/>
    </source>
</evidence>
<comment type="similarity">
    <text evidence="1">Belongs to the pseudouridine synthase RluA family.</text>
</comment>
<evidence type="ECO:0000256" key="1">
    <source>
        <dbReference type="ARBA" id="ARBA00010876"/>
    </source>
</evidence>
<dbReference type="CDD" id="cd02869">
    <property type="entry name" value="PseudoU_synth_RluA_like"/>
    <property type="match status" value="1"/>
</dbReference>
<dbReference type="SUPFAM" id="SSF55120">
    <property type="entry name" value="Pseudouridine synthase"/>
    <property type="match status" value="1"/>
</dbReference>
<dbReference type="AlphaFoldDB" id="A0AAX4HND1"/>
<gene>
    <name evidence="3" type="ORF">SOO65_18520</name>
</gene>
<dbReference type="RefSeq" id="WP_321393955.1">
    <property type="nucleotide sequence ID" value="NZ_CP139487.1"/>
</dbReference>
<evidence type="ECO:0000259" key="2">
    <source>
        <dbReference type="Pfam" id="PF00849"/>
    </source>
</evidence>
<accession>A0AAX4HND1</accession>
<dbReference type="KEGG" id="psti:SOO65_18520"/>
<dbReference type="GO" id="GO:0140098">
    <property type="term" value="F:catalytic activity, acting on RNA"/>
    <property type="evidence" value="ECO:0007669"/>
    <property type="project" value="UniProtKB-ARBA"/>
</dbReference>
<dbReference type="InterPro" id="IPR020103">
    <property type="entry name" value="PsdUridine_synth_cat_dom_sf"/>
</dbReference>
<dbReference type="InterPro" id="IPR006145">
    <property type="entry name" value="PsdUridine_synth_RsuA/RluA"/>
</dbReference>
<evidence type="ECO:0000313" key="3">
    <source>
        <dbReference type="EMBL" id="WPU64692.1"/>
    </source>
</evidence>
<reference evidence="3 4" key="1">
    <citation type="submission" date="2023-11" db="EMBL/GenBank/DDBJ databases">
        <title>Peredibacter starrii A3.12.</title>
        <authorList>
            <person name="Mitchell R.J."/>
        </authorList>
    </citation>
    <scope>NUCLEOTIDE SEQUENCE [LARGE SCALE GENOMIC DNA]</scope>
    <source>
        <strain evidence="3 4">A3.12</strain>
    </source>
</reference>
<dbReference type="GO" id="GO:0009982">
    <property type="term" value="F:pseudouridine synthase activity"/>
    <property type="evidence" value="ECO:0007669"/>
    <property type="project" value="InterPro"/>
</dbReference>
<dbReference type="Proteomes" id="UP001324634">
    <property type="component" value="Chromosome"/>
</dbReference>
<dbReference type="EMBL" id="CP139487">
    <property type="protein sequence ID" value="WPU64692.1"/>
    <property type="molecule type" value="Genomic_DNA"/>
</dbReference>
<keyword evidence="4" id="KW-1185">Reference proteome</keyword>
<proteinExistence type="inferred from homology"/>
<dbReference type="GO" id="GO:0000455">
    <property type="term" value="P:enzyme-directed rRNA pseudouridine synthesis"/>
    <property type="evidence" value="ECO:0007669"/>
    <property type="project" value="TreeGrafter"/>
</dbReference>
<dbReference type="PANTHER" id="PTHR21600:SF87">
    <property type="entry name" value="RNA PSEUDOURIDYLATE SYNTHASE DOMAIN-CONTAINING PROTEIN 1"/>
    <property type="match status" value="1"/>
</dbReference>
<keyword evidence="3" id="KW-0413">Isomerase</keyword>
<organism evidence="3 4">
    <name type="scientific">Peredibacter starrii</name>
    <dbReference type="NCBI Taxonomy" id="28202"/>
    <lineage>
        <taxon>Bacteria</taxon>
        <taxon>Pseudomonadati</taxon>
        <taxon>Bdellovibrionota</taxon>
        <taxon>Bacteriovoracia</taxon>
        <taxon>Bacteriovoracales</taxon>
        <taxon>Bacteriovoracaceae</taxon>
        <taxon>Peredibacter</taxon>
    </lineage>
</organism>
<protein>
    <submittedName>
        <fullName evidence="3">RluA family pseudouridine synthase</fullName>
        <ecNumber evidence="3">5.4.99.-</ecNumber>
    </submittedName>
</protein>
<dbReference type="InterPro" id="IPR050188">
    <property type="entry name" value="RluA_PseudoU_synthase"/>
</dbReference>
<dbReference type="EC" id="5.4.99.-" evidence="3"/>
<sequence>MRIFKAPVSKFFSQRTTLGEFLQKLTKLPEQELADAAQKGAVWIQRNAKGKTLRIRGLKEQVGPQDLVQCFYDPKVLKLPAVTESECLYEDQNYGVWIKAAGVVPQGSQAGDHASLLRYVEVARKKEVFLVHRLDRETQGPMIVGYNSKAAGMLGDLFQKNLISKTYEAVVLGEMEVGSKQTINASLDDKEAITHIEVLASRNNQSHLKVTIETGRLHQIRRHLDHIGHPIMGDPKYGKGNKNREGLKLVAVALSFQDPWLKKIQNFQYPSKLTV</sequence>
<dbReference type="GO" id="GO:0003723">
    <property type="term" value="F:RNA binding"/>
    <property type="evidence" value="ECO:0007669"/>
    <property type="project" value="InterPro"/>
</dbReference>
<dbReference type="Gene3D" id="3.30.2350.10">
    <property type="entry name" value="Pseudouridine synthase"/>
    <property type="match status" value="1"/>
</dbReference>
<dbReference type="PANTHER" id="PTHR21600">
    <property type="entry name" value="MITOCHONDRIAL RNA PSEUDOURIDINE SYNTHASE"/>
    <property type="match status" value="1"/>
</dbReference>